<dbReference type="EMBL" id="BHYM01000080">
    <property type="protein sequence ID" value="GCE43763.1"/>
    <property type="molecule type" value="Genomic_DNA"/>
</dbReference>
<feature type="region of interest" description="Disordered" evidence="1">
    <location>
        <begin position="1"/>
        <end position="50"/>
    </location>
</feature>
<reference evidence="2 3" key="1">
    <citation type="submission" date="2018-11" db="EMBL/GenBank/DDBJ databases">
        <title>Microbial catabolism of amino acid.</title>
        <authorList>
            <person name="Hibi M."/>
            <person name="Ogawa J."/>
        </authorList>
    </citation>
    <scope>NUCLEOTIDE SEQUENCE [LARGE SCALE GENOMIC DNA]</scope>
    <source>
        <strain evidence="2 3">C31-06</strain>
    </source>
</reference>
<proteinExistence type="predicted"/>
<protein>
    <submittedName>
        <fullName evidence="2">Uncharacterized protein</fullName>
    </submittedName>
</protein>
<feature type="compositionally biased region" description="Polar residues" evidence="1">
    <location>
        <begin position="1"/>
        <end position="14"/>
    </location>
</feature>
<name>A0A402CJI2_RHOWR</name>
<dbReference type="AlphaFoldDB" id="A0A402CJI2"/>
<evidence type="ECO:0000313" key="3">
    <source>
        <dbReference type="Proteomes" id="UP000287519"/>
    </source>
</evidence>
<accession>A0A402CJI2</accession>
<keyword evidence="3" id="KW-1185">Reference proteome</keyword>
<evidence type="ECO:0000313" key="2">
    <source>
        <dbReference type="EMBL" id="GCE43763.1"/>
    </source>
</evidence>
<dbReference type="Proteomes" id="UP000287519">
    <property type="component" value="Unassembled WGS sequence"/>
</dbReference>
<gene>
    <name evidence="2" type="ORF">Rhow_008061</name>
</gene>
<comment type="caution">
    <text evidence="2">The sequence shown here is derived from an EMBL/GenBank/DDBJ whole genome shotgun (WGS) entry which is preliminary data.</text>
</comment>
<evidence type="ECO:0000256" key="1">
    <source>
        <dbReference type="SAM" id="MobiDB-lite"/>
    </source>
</evidence>
<dbReference type="RefSeq" id="WP_192582090.1">
    <property type="nucleotide sequence ID" value="NZ_BHYM01000080.1"/>
</dbReference>
<organism evidence="2 3">
    <name type="scientific">Rhodococcus wratislaviensis</name>
    <name type="common">Tsukamurella wratislaviensis</name>
    <dbReference type="NCBI Taxonomy" id="44752"/>
    <lineage>
        <taxon>Bacteria</taxon>
        <taxon>Bacillati</taxon>
        <taxon>Actinomycetota</taxon>
        <taxon>Actinomycetes</taxon>
        <taxon>Mycobacteriales</taxon>
        <taxon>Nocardiaceae</taxon>
        <taxon>Rhodococcus</taxon>
    </lineage>
</organism>
<sequence>MSTPTRSPARNGTWSGLHGPDPAAGPRGDTRPPPVCRLSARPEVVEFGGR</sequence>